<accession>A0A248XD74</accession>
<protein>
    <submittedName>
        <fullName evidence="1">Uncharacterized protein</fullName>
    </submittedName>
</protein>
<sequence length="68" mass="7448">MAAGHPDAAFYPVHRVWEEARLVVQRENGREVTHALLIQLAVSSAMTGKKSAQTAFKDIIEELTDGEG</sequence>
<proteinExistence type="predicted"/>
<keyword evidence="2" id="KW-1185">Reference proteome</keyword>
<evidence type="ECO:0000313" key="1">
    <source>
        <dbReference type="EMBL" id="ASW27645.1"/>
    </source>
</evidence>
<gene>
    <name evidence="1" type="ORF">KPNN133_026</name>
</gene>
<organism evidence="1 2">
    <name type="scientific">Klebsiella phage YMC16/01/N133_KPN_BP</name>
    <dbReference type="NCBI Taxonomy" id="2026102"/>
    <lineage>
        <taxon>Viruses</taxon>
        <taxon>Duplodnaviria</taxon>
        <taxon>Heunggongvirae</taxon>
        <taxon>Uroviricota</taxon>
        <taxon>Caudoviricetes</taxon>
        <taxon>Casjensviridae</taxon>
        <taxon>Seodaemunguvirus</taxon>
        <taxon>Seodaemunguvirus YMC16-01N133</taxon>
    </lineage>
</organism>
<evidence type="ECO:0000313" key="2">
    <source>
        <dbReference type="Proteomes" id="UP000221999"/>
    </source>
</evidence>
<dbReference type="EMBL" id="MF476925">
    <property type="protein sequence ID" value="ASW27645.1"/>
    <property type="molecule type" value="Genomic_DNA"/>
</dbReference>
<name>A0A248XD74_9CAUD</name>
<dbReference type="Proteomes" id="UP000221999">
    <property type="component" value="Segment"/>
</dbReference>
<reference evidence="1 2" key="1">
    <citation type="submission" date="2017-07" db="EMBL/GenBank/DDBJ databases">
        <title>Complete Genome Sequence of the Klebsiella phage YMC16/01/N133_KPN_BP.</title>
        <authorList>
            <person name="Jeon J."/>
            <person name="Yong D."/>
            <person name="Lee K."/>
        </authorList>
    </citation>
    <scope>NUCLEOTIDE SEQUENCE [LARGE SCALE GENOMIC DNA]</scope>
</reference>